<dbReference type="RefSeq" id="WP_135835080.1">
    <property type="nucleotide sequence ID" value="NZ_SRPE01000004.1"/>
</dbReference>
<feature type="repeat" description="TPR" evidence="2">
    <location>
        <begin position="226"/>
        <end position="259"/>
    </location>
</feature>
<keyword evidence="3" id="KW-0472">Membrane</keyword>
<dbReference type="PANTHER" id="PTHR43280:SF34">
    <property type="entry name" value="ARAC-FAMILY TRANSCRIPTIONAL REGULATOR"/>
    <property type="match status" value="1"/>
</dbReference>
<keyword evidence="3" id="KW-0812">Transmembrane</keyword>
<organism evidence="5 6">
    <name type="scientific">Empedobacter tilapiae</name>
    <dbReference type="NCBI Taxonomy" id="2491114"/>
    <lineage>
        <taxon>Bacteria</taxon>
        <taxon>Pseudomonadati</taxon>
        <taxon>Bacteroidota</taxon>
        <taxon>Flavobacteriia</taxon>
        <taxon>Flavobacteriales</taxon>
        <taxon>Weeksellaceae</taxon>
        <taxon>Empedobacter</taxon>
    </lineage>
</organism>
<evidence type="ECO:0000313" key="5">
    <source>
        <dbReference type="EMBL" id="TGN27892.1"/>
    </source>
</evidence>
<dbReference type="PROSITE" id="PS01124">
    <property type="entry name" value="HTH_ARAC_FAMILY_2"/>
    <property type="match status" value="1"/>
</dbReference>
<dbReference type="Gene3D" id="1.10.10.60">
    <property type="entry name" value="Homeodomain-like"/>
    <property type="match status" value="2"/>
</dbReference>
<dbReference type="Pfam" id="PF12833">
    <property type="entry name" value="HTH_18"/>
    <property type="match status" value="1"/>
</dbReference>
<dbReference type="Gene3D" id="1.25.40.10">
    <property type="entry name" value="Tetratricopeptide repeat domain"/>
    <property type="match status" value="1"/>
</dbReference>
<feature type="transmembrane region" description="Helical" evidence="3">
    <location>
        <begin position="327"/>
        <end position="347"/>
    </location>
</feature>
<dbReference type="PROSITE" id="PS50293">
    <property type="entry name" value="TPR_REGION"/>
    <property type="match status" value="1"/>
</dbReference>
<evidence type="ECO:0000256" key="1">
    <source>
        <dbReference type="ARBA" id="ARBA00023125"/>
    </source>
</evidence>
<comment type="caution">
    <text evidence="5">The sequence shown here is derived from an EMBL/GenBank/DDBJ whole genome shotgun (WGS) entry which is preliminary data.</text>
</comment>
<dbReference type="SMART" id="SM00028">
    <property type="entry name" value="TPR"/>
    <property type="match status" value="3"/>
</dbReference>
<reference evidence="5 6" key="1">
    <citation type="submission" date="2019-03" db="EMBL/GenBank/DDBJ databases">
        <title>Empedobacter tilapiae sp. nov., isolated from an intestine of Nile tilapia Oreochromis niloticus.</title>
        <authorList>
            <person name="Kim Y.-O."/>
            <person name="Yoon J.-H."/>
        </authorList>
    </citation>
    <scope>NUCLEOTIDE SEQUENCE [LARGE SCALE GENOMIC DNA]</scope>
    <source>
        <strain evidence="5 6">MRS2</strain>
    </source>
</reference>
<dbReference type="InterPro" id="IPR019734">
    <property type="entry name" value="TPR_rpt"/>
</dbReference>
<keyword evidence="3" id="KW-1133">Transmembrane helix</keyword>
<evidence type="ECO:0000259" key="4">
    <source>
        <dbReference type="PROSITE" id="PS01124"/>
    </source>
</evidence>
<sequence>MKKTLYFFMVLLCSVISAQKSEYIYEKLRTELTTSPNEFFKNIEKEKLNALASQDLKLVTKLDYLKGFGYYLNNNADSCVFYANEAINRANNISYIEGEAMGLRLLGTQYAKMGLLSESDSALDKGLVLIKHLDNEEANDLRGSLFASKLVLMDDTVNLEEKLNVAKKSIHSYERLKSLKRKKEVLPSAYTNVSYMYTKLEKYDSAYNYSKKAISIVDPSDKYMNAAIYHDLGLIFLRKHEYNKAINYLEKALDYCKSTDFLSKKQEILKRLVEAYTGLGDYKKANEVNEEFMELTHEIDKSAKSAVSSVVQQKNSKINSLTKYEKLFYVGLISFLLITVSTIIWFYTKRSTKISGDNSIDLTEKEDSFSINDSTKNKIIEELKKFEIEEGFIDQHITLYHLSNKIGCNTKYLSRTIKEEYGKSFSNYINELRIEYLLEKLKNEESFLNYKISHLSKLAGFSSDPTFIKAFQKKTGMNPSEYLKLNK</sequence>
<feature type="domain" description="HTH araC/xylS-type" evidence="4">
    <location>
        <begin position="388"/>
        <end position="485"/>
    </location>
</feature>
<dbReference type="PROSITE" id="PS50005">
    <property type="entry name" value="TPR"/>
    <property type="match status" value="2"/>
</dbReference>
<gene>
    <name evidence="5" type="ORF">E4J94_06680</name>
</gene>
<dbReference type="GO" id="GO:0003700">
    <property type="term" value="F:DNA-binding transcription factor activity"/>
    <property type="evidence" value="ECO:0007669"/>
    <property type="project" value="InterPro"/>
</dbReference>
<dbReference type="EMBL" id="SRPE01000004">
    <property type="protein sequence ID" value="TGN27892.1"/>
    <property type="molecule type" value="Genomic_DNA"/>
</dbReference>
<dbReference type="GO" id="GO:0043565">
    <property type="term" value="F:sequence-specific DNA binding"/>
    <property type="evidence" value="ECO:0007669"/>
    <property type="project" value="InterPro"/>
</dbReference>
<keyword evidence="6" id="KW-1185">Reference proteome</keyword>
<dbReference type="PANTHER" id="PTHR43280">
    <property type="entry name" value="ARAC-FAMILY TRANSCRIPTIONAL REGULATOR"/>
    <property type="match status" value="1"/>
</dbReference>
<feature type="repeat" description="TPR" evidence="2">
    <location>
        <begin position="187"/>
        <end position="220"/>
    </location>
</feature>
<evidence type="ECO:0000313" key="6">
    <source>
        <dbReference type="Proteomes" id="UP000297998"/>
    </source>
</evidence>
<name>A0A4Z1BWK3_9FLAO</name>
<evidence type="ECO:0000256" key="2">
    <source>
        <dbReference type="PROSITE-ProRule" id="PRU00339"/>
    </source>
</evidence>
<proteinExistence type="predicted"/>
<dbReference type="Proteomes" id="UP000297998">
    <property type="component" value="Unassembled WGS sequence"/>
</dbReference>
<keyword evidence="1" id="KW-0238">DNA-binding</keyword>
<evidence type="ECO:0000256" key="3">
    <source>
        <dbReference type="SAM" id="Phobius"/>
    </source>
</evidence>
<dbReference type="SUPFAM" id="SSF48452">
    <property type="entry name" value="TPR-like"/>
    <property type="match status" value="1"/>
</dbReference>
<dbReference type="SMART" id="SM00342">
    <property type="entry name" value="HTH_ARAC"/>
    <property type="match status" value="1"/>
</dbReference>
<dbReference type="Pfam" id="PF13424">
    <property type="entry name" value="TPR_12"/>
    <property type="match status" value="1"/>
</dbReference>
<protein>
    <submittedName>
        <fullName evidence="5">Helix-turn-helix domain-containing protein</fullName>
    </submittedName>
</protein>
<dbReference type="OrthoDB" id="1404064at2"/>
<keyword evidence="2" id="KW-0802">TPR repeat</keyword>
<dbReference type="InterPro" id="IPR011990">
    <property type="entry name" value="TPR-like_helical_dom_sf"/>
</dbReference>
<dbReference type="InterPro" id="IPR018060">
    <property type="entry name" value="HTH_AraC"/>
</dbReference>
<accession>A0A4Z1BWK3</accession>
<dbReference type="AlphaFoldDB" id="A0A4Z1BWK3"/>